<protein>
    <submittedName>
        <fullName evidence="2">Uncharacterized protein</fullName>
    </submittedName>
</protein>
<keyword evidence="3" id="KW-1185">Reference proteome</keyword>
<proteinExistence type="predicted"/>
<dbReference type="AlphaFoldDB" id="A0ABD2D0C5"/>
<sequence>MDQATDSQVRISHRLDVEEKEEEEKEEEEEEGEEKEGVLFLQVHHLPQGGGREHEEDEDHQIFMNTLWL</sequence>
<organism evidence="2 3">
    <name type="scientific">Vespula maculifrons</name>
    <name type="common">Eastern yellow jacket</name>
    <name type="synonym">Wasp</name>
    <dbReference type="NCBI Taxonomy" id="7453"/>
    <lineage>
        <taxon>Eukaryota</taxon>
        <taxon>Metazoa</taxon>
        <taxon>Ecdysozoa</taxon>
        <taxon>Arthropoda</taxon>
        <taxon>Hexapoda</taxon>
        <taxon>Insecta</taxon>
        <taxon>Pterygota</taxon>
        <taxon>Neoptera</taxon>
        <taxon>Endopterygota</taxon>
        <taxon>Hymenoptera</taxon>
        <taxon>Apocrita</taxon>
        <taxon>Aculeata</taxon>
        <taxon>Vespoidea</taxon>
        <taxon>Vespidae</taxon>
        <taxon>Vespinae</taxon>
        <taxon>Vespula</taxon>
    </lineage>
</organism>
<dbReference type="Proteomes" id="UP001607303">
    <property type="component" value="Unassembled WGS sequence"/>
</dbReference>
<evidence type="ECO:0000313" key="3">
    <source>
        <dbReference type="Proteomes" id="UP001607303"/>
    </source>
</evidence>
<evidence type="ECO:0000256" key="1">
    <source>
        <dbReference type="SAM" id="MobiDB-lite"/>
    </source>
</evidence>
<dbReference type="EMBL" id="JAYRBN010000008">
    <property type="protein sequence ID" value="KAL2750832.1"/>
    <property type="molecule type" value="Genomic_DNA"/>
</dbReference>
<name>A0ABD2D0C5_VESMC</name>
<evidence type="ECO:0000313" key="2">
    <source>
        <dbReference type="EMBL" id="KAL2750832.1"/>
    </source>
</evidence>
<feature type="region of interest" description="Disordered" evidence="1">
    <location>
        <begin position="1"/>
        <end position="36"/>
    </location>
</feature>
<reference evidence="2 3" key="1">
    <citation type="journal article" date="2024" name="Ann. Entomol. Soc. Am.">
        <title>Genomic analyses of the southern and eastern yellowjacket wasps (Hymenoptera: Vespidae) reveal evolutionary signatures of social life.</title>
        <authorList>
            <person name="Catto M.A."/>
            <person name="Caine P.B."/>
            <person name="Orr S.E."/>
            <person name="Hunt B.G."/>
            <person name="Goodisman M.A.D."/>
        </authorList>
    </citation>
    <scope>NUCLEOTIDE SEQUENCE [LARGE SCALE GENOMIC DNA]</scope>
    <source>
        <strain evidence="2">232</strain>
        <tissue evidence="2">Head and thorax</tissue>
    </source>
</reference>
<comment type="caution">
    <text evidence="2">The sequence shown here is derived from an EMBL/GenBank/DDBJ whole genome shotgun (WGS) entry which is preliminary data.</text>
</comment>
<accession>A0ABD2D0C5</accession>
<feature type="compositionally biased region" description="Acidic residues" evidence="1">
    <location>
        <begin position="18"/>
        <end position="34"/>
    </location>
</feature>
<gene>
    <name evidence="2" type="ORF">V1477_000935</name>
</gene>
<feature type="compositionally biased region" description="Polar residues" evidence="1">
    <location>
        <begin position="1"/>
        <end position="10"/>
    </location>
</feature>